<keyword evidence="6" id="KW-1185">Reference proteome</keyword>
<dbReference type="InterPro" id="IPR057541">
    <property type="entry name" value="PACS1/2_N"/>
</dbReference>
<dbReference type="GO" id="GO:0072659">
    <property type="term" value="P:protein localization to plasma membrane"/>
    <property type="evidence" value="ECO:0007669"/>
    <property type="project" value="TreeGrafter"/>
</dbReference>
<feature type="region of interest" description="Disordered" evidence="3">
    <location>
        <begin position="174"/>
        <end position="195"/>
    </location>
</feature>
<accession>A0AA40HI03</accession>
<comment type="similarity">
    <text evidence="1">Belongs to the PACS family.</text>
</comment>
<dbReference type="EMBL" id="JAULJE010000020">
    <property type="protein sequence ID" value="KAK1331579.1"/>
    <property type="molecule type" value="Genomic_DNA"/>
</dbReference>
<organism evidence="5 6">
    <name type="scientific">Cnephaeus nilssonii</name>
    <name type="common">Northern bat</name>
    <name type="synonym">Eptesicus nilssonii</name>
    <dbReference type="NCBI Taxonomy" id="3371016"/>
    <lineage>
        <taxon>Eukaryota</taxon>
        <taxon>Metazoa</taxon>
        <taxon>Chordata</taxon>
        <taxon>Craniata</taxon>
        <taxon>Vertebrata</taxon>
        <taxon>Euteleostomi</taxon>
        <taxon>Mammalia</taxon>
        <taxon>Eutheria</taxon>
        <taxon>Laurasiatheria</taxon>
        <taxon>Chiroptera</taxon>
        <taxon>Yangochiroptera</taxon>
        <taxon>Vespertilionidae</taxon>
        <taxon>Cnephaeus</taxon>
    </lineage>
</organism>
<name>A0AA40HI03_CNENI</name>
<feature type="region of interest" description="Disordered" evidence="3">
    <location>
        <begin position="209"/>
        <end position="255"/>
    </location>
</feature>
<feature type="compositionally biased region" description="Polar residues" evidence="3">
    <location>
        <begin position="240"/>
        <end position="252"/>
    </location>
</feature>
<keyword evidence="2" id="KW-0597">Phosphoprotein</keyword>
<dbReference type="PANTHER" id="PTHR13280:SF15">
    <property type="entry name" value="PHOSPHOFURIN ACIDIC CLUSTER SORTING PROTEIN 2"/>
    <property type="match status" value="1"/>
</dbReference>
<feature type="compositionally biased region" description="Acidic residues" evidence="3">
    <location>
        <begin position="273"/>
        <end position="291"/>
    </location>
</feature>
<feature type="domain" description="Phosphofurin acidic cluster sorting protein 1/2 N-terminal C2" evidence="4">
    <location>
        <begin position="25"/>
        <end position="176"/>
    </location>
</feature>
<sequence>MGFAAAALSAPGSLDNMPAALSTQVPMNLFSTWEVDCSSPACVPRLCSLTLAKLLIYKELEKVLSAVVITVKLQGSKHILRSDEIMLPPSGHVKTDLALTSLQYPHSLKREDNSLQIMLQQKQRLKNQTIRGYRTLAVGTIDMAEVMQRPLEGGQMLSLHSTITEASAHVAEVSISSLSSQPTHPEDNTQQVGLKAKSRVHYLETEYEIFSDQQASNDPRHGQDQEEEDFDFEEPKKQQQGEVRSPFMTRQQDANKKVGAWLRRVQVWKEVLDSEQESSEQVPEVEDLDLL</sequence>
<evidence type="ECO:0000313" key="5">
    <source>
        <dbReference type="EMBL" id="KAK1331579.1"/>
    </source>
</evidence>
<dbReference type="Pfam" id="PF25332">
    <property type="entry name" value="C2_PACS_N"/>
    <property type="match status" value="1"/>
</dbReference>
<feature type="region of interest" description="Disordered" evidence="3">
    <location>
        <begin position="272"/>
        <end position="291"/>
    </location>
</feature>
<dbReference type="InterPro" id="IPR019381">
    <property type="entry name" value="PACS1/2_C"/>
</dbReference>
<evidence type="ECO:0000259" key="4">
    <source>
        <dbReference type="Pfam" id="PF25332"/>
    </source>
</evidence>
<dbReference type="PANTHER" id="PTHR13280">
    <property type="entry name" value="PHOSPHOFURIN ACIDIC CLUSTER SORTING PROTEIN"/>
    <property type="match status" value="1"/>
</dbReference>
<evidence type="ECO:0000256" key="1">
    <source>
        <dbReference type="ARBA" id="ARBA00008590"/>
    </source>
</evidence>
<protein>
    <recommendedName>
        <fullName evidence="4">Phosphofurin acidic cluster sorting protein 1/2 N-terminal C2 domain-containing protein</fullName>
    </recommendedName>
</protein>
<gene>
    <name evidence="5" type="ORF">QTO34_009536</name>
</gene>
<evidence type="ECO:0000313" key="6">
    <source>
        <dbReference type="Proteomes" id="UP001177744"/>
    </source>
</evidence>
<evidence type="ECO:0000256" key="2">
    <source>
        <dbReference type="ARBA" id="ARBA00022553"/>
    </source>
</evidence>
<evidence type="ECO:0000256" key="3">
    <source>
        <dbReference type="SAM" id="MobiDB-lite"/>
    </source>
</evidence>
<dbReference type="GO" id="GO:0044325">
    <property type="term" value="F:transmembrane transporter binding"/>
    <property type="evidence" value="ECO:0007669"/>
    <property type="project" value="TreeGrafter"/>
</dbReference>
<comment type="caution">
    <text evidence="5">The sequence shown here is derived from an EMBL/GenBank/DDBJ whole genome shotgun (WGS) entry which is preliminary data.</text>
</comment>
<proteinExistence type="inferred from homology"/>
<feature type="compositionally biased region" description="Polar residues" evidence="3">
    <location>
        <begin position="174"/>
        <end position="192"/>
    </location>
</feature>
<dbReference type="AlphaFoldDB" id="A0AA40HI03"/>
<reference evidence="5" key="1">
    <citation type="submission" date="2023-06" db="EMBL/GenBank/DDBJ databases">
        <title>Reference genome for the Northern bat (Eptesicus nilssonii), a most northern bat species.</title>
        <authorList>
            <person name="Laine V.N."/>
            <person name="Pulliainen A.T."/>
            <person name="Lilley T.M."/>
        </authorList>
    </citation>
    <scope>NUCLEOTIDE SEQUENCE</scope>
    <source>
        <strain evidence="5">BLF_Eptnil</strain>
        <tissue evidence="5">Kidney</tissue>
    </source>
</reference>
<dbReference type="Proteomes" id="UP001177744">
    <property type="component" value="Unassembled WGS sequence"/>
</dbReference>